<dbReference type="PANTHER" id="PTHR34138:SF1">
    <property type="entry name" value="CELL SHAPE-DETERMINING PROTEIN MREC"/>
    <property type="match status" value="1"/>
</dbReference>
<dbReference type="EMBL" id="BSYJ01000002">
    <property type="protein sequence ID" value="GMG86587.1"/>
    <property type="molecule type" value="Genomic_DNA"/>
</dbReference>
<dbReference type="InterPro" id="IPR007221">
    <property type="entry name" value="MreC"/>
</dbReference>
<evidence type="ECO:0000256" key="1">
    <source>
        <dbReference type="ARBA" id="ARBA00009369"/>
    </source>
</evidence>
<evidence type="ECO:0000256" key="2">
    <source>
        <dbReference type="ARBA" id="ARBA00013855"/>
    </source>
</evidence>
<comment type="similarity">
    <text evidence="1 5">Belongs to the MreC family.</text>
</comment>
<feature type="domain" description="Rod shape-determining protein MreC beta-barrel core" evidence="7">
    <location>
        <begin position="109"/>
        <end position="255"/>
    </location>
</feature>
<evidence type="ECO:0000256" key="3">
    <source>
        <dbReference type="ARBA" id="ARBA00022960"/>
    </source>
</evidence>
<evidence type="ECO:0000313" key="9">
    <source>
        <dbReference type="Proteomes" id="UP001224392"/>
    </source>
</evidence>
<dbReference type="NCBIfam" id="TIGR00219">
    <property type="entry name" value="mreC"/>
    <property type="match status" value="1"/>
</dbReference>
<sequence length="276" mass="29541">MLLLGALAIALIVVGRYTNWLAPVRDFATGLAAPFHWIAEAPGRVADWAEGAVVSRAELEEENDRLKHQLLLLQHRAQLLAAVKAENTKLKELMNARELVDDRVVVTEVIGVSPDPQEHVLVLDKGREDGLVPGTPILDAHGLLGQVIEASAGSSRVLLITDSSHALPVQVQRNNVRAVAEGTGNLYLLQLRHVSNTSDVREGDVLLSSGLGGRFPAGYPVGQVIAIHRDPGQPFADIDIRPRAQMSRSRFVLAVTGKAGDDALEDELNGADGGAP</sequence>
<dbReference type="Gene3D" id="2.40.10.350">
    <property type="entry name" value="Rod shape-determining protein MreC, domain 2"/>
    <property type="match status" value="1"/>
</dbReference>
<evidence type="ECO:0000256" key="5">
    <source>
        <dbReference type="PIRNR" id="PIRNR038471"/>
    </source>
</evidence>
<comment type="caution">
    <text evidence="8">The sequence shown here is derived from an EMBL/GenBank/DDBJ whole genome shotgun (WGS) entry which is preliminary data.</text>
</comment>
<name>A0ABQ6LX33_9GAMM</name>
<accession>A0ABQ6LX33</accession>
<proteinExistence type="inferred from homology"/>
<keyword evidence="9" id="KW-1185">Reference proteome</keyword>
<reference evidence="8 9" key="1">
    <citation type="submission" date="2023-04" db="EMBL/GenBank/DDBJ databases">
        <title>Marinobulbifer ophiurae gen. nov., sp. Nov., isolate from tissue of brittle star Ophioplocus japonicus.</title>
        <authorList>
            <person name="Kawano K."/>
            <person name="Sawayama S."/>
            <person name="Nakagawa S."/>
        </authorList>
    </citation>
    <scope>NUCLEOTIDE SEQUENCE [LARGE SCALE GENOMIC DNA]</scope>
    <source>
        <strain evidence="8 9">NKW57</strain>
    </source>
</reference>
<evidence type="ECO:0000256" key="6">
    <source>
        <dbReference type="SAM" id="Coils"/>
    </source>
</evidence>
<protein>
    <recommendedName>
        <fullName evidence="2 5">Cell shape-determining protein MreC</fullName>
    </recommendedName>
    <alternativeName>
        <fullName evidence="4 5">Cell shape protein MreC</fullName>
    </alternativeName>
</protein>
<dbReference type="Gene3D" id="2.40.10.340">
    <property type="entry name" value="Rod shape-determining protein MreC, domain 1"/>
    <property type="match status" value="1"/>
</dbReference>
<gene>
    <name evidence="8" type="primary">mreC</name>
    <name evidence="8" type="ORF">MNKW57_09080</name>
</gene>
<feature type="coiled-coil region" evidence="6">
    <location>
        <begin position="49"/>
        <end position="96"/>
    </location>
</feature>
<evidence type="ECO:0000313" key="8">
    <source>
        <dbReference type="EMBL" id="GMG86587.1"/>
    </source>
</evidence>
<dbReference type="Pfam" id="PF04085">
    <property type="entry name" value="MreC"/>
    <property type="match status" value="1"/>
</dbReference>
<keyword evidence="3 5" id="KW-0133">Cell shape</keyword>
<comment type="function">
    <text evidence="5">Involved in formation and maintenance of cell shape.</text>
</comment>
<evidence type="ECO:0000256" key="4">
    <source>
        <dbReference type="ARBA" id="ARBA00032089"/>
    </source>
</evidence>
<dbReference type="InterPro" id="IPR042175">
    <property type="entry name" value="Cell/Rod_MreC_2"/>
</dbReference>
<organism evidence="8 9">
    <name type="scientific">Biformimicrobium ophioploci</name>
    <dbReference type="NCBI Taxonomy" id="3036711"/>
    <lineage>
        <taxon>Bacteria</taxon>
        <taxon>Pseudomonadati</taxon>
        <taxon>Pseudomonadota</taxon>
        <taxon>Gammaproteobacteria</taxon>
        <taxon>Cellvibrionales</taxon>
        <taxon>Microbulbiferaceae</taxon>
        <taxon>Biformimicrobium</taxon>
    </lineage>
</organism>
<evidence type="ECO:0000259" key="7">
    <source>
        <dbReference type="Pfam" id="PF04085"/>
    </source>
</evidence>
<dbReference type="InterPro" id="IPR055342">
    <property type="entry name" value="MreC_beta-barrel_core"/>
</dbReference>
<dbReference type="InterPro" id="IPR042177">
    <property type="entry name" value="Cell/Rod_1"/>
</dbReference>
<keyword evidence="6" id="KW-0175">Coiled coil</keyword>
<dbReference type="Proteomes" id="UP001224392">
    <property type="component" value="Unassembled WGS sequence"/>
</dbReference>
<dbReference type="PIRSF" id="PIRSF038471">
    <property type="entry name" value="MreC"/>
    <property type="match status" value="1"/>
</dbReference>
<dbReference type="PANTHER" id="PTHR34138">
    <property type="entry name" value="CELL SHAPE-DETERMINING PROTEIN MREC"/>
    <property type="match status" value="1"/>
</dbReference>